<organism evidence="1 2">
    <name type="scientific">Candidatus Nitrosocosmicus arcticus</name>
    <dbReference type="NCBI Taxonomy" id="2035267"/>
    <lineage>
        <taxon>Archaea</taxon>
        <taxon>Nitrososphaerota</taxon>
        <taxon>Nitrososphaeria</taxon>
        <taxon>Nitrososphaerales</taxon>
        <taxon>Nitrososphaeraceae</taxon>
        <taxon>Candidatus Nitrosocosmicus</taxon>
    </lineage>
</organism>
<reference evidence="1 2" key="1">
    <citation type="journal article" date="2019" name="Front. Microbiol.">
        <title>Ammonia Oxidation by the Arctic Terrestrial Thaumarchaeote Candidatus Nitrosocosmicus arcticus Is Stimulated by Increasing Temperatures.</title>
        <authorList>
            <person name="Alves R.J.E."/>
            <person name="Kerou M."/>
            <person name="Zappe A."/>
            <person name="Bittner R."/>
            <person name="Abby S.S."/>
            <person name="Schmidt H.A."/>
            <person name="Pfeifer K."/>
            <person name="Schleper C."/>
        </authorList>
    </citation>
    <scope>NUCLEOTIDE SEQUENCE [LARGE SCALE GENOMIC DNA]</scope>
    <source>
        <strain evidence="1 2">Kfb</strain>
    </source>
</reference>
<proteinExistence type="predicted"/>
<comment type="caution">
    <text evidence="1">The sequence shown here is derived from an EMBL/GenBank/DDBJ whole genome shotgun (WGS) entry which is preliminary data.</text>
</comment>
<name>A0A557SZB7_9ARCH</name>
<evidence type="ECO:0000313" key="2">
    <source>
        <dbReference type="Proteomes" id="UP000315289"/>
    </source>
</evidence>
<keyword evidence="2" id="KW-1185">Reference proteome</keyword>
<dbReference type="Proteomes" id="UP000315289">
    <property type="component" value="Unassembled WGS sequence"/>
</dbReference>
<sequence>MVMDVYLCWIKILVLQHSKILTVESDAAQAQGMYTFALVLMVGW</sequence>
<protein>
    <submittedName>
        <fullName evidence="1">Uncharacterized protein</fullName>
    </submittedName>
</protein>
<gene>
    <name evidence="1" type="ORF">NARC_10342</name>
</gene>
<accession>A0A557SZB7</accession>
<dbReference type="EMBL" id="VOAH01000001">
    <property type="protein sequence ID" value="TVP41936.1"/>
    <property type="molecule type" value="Genomic_DNA"/>
</dbReference>
<evidence type="ECO:0000313" key="1">
    <source>
        <dbReference type="EMBL" id="TVP41936.1"/>
    </source>
</evidence>
<dbReference type="AlphaFoldDB" id="A0A557SZB7"/>